<gene>
    <name evidence="1" type="ORF">BH720_036730</name>
</gene>
<reference evidence="1 2" key="1">
    <citation type="journal article" date="2016" name="Genome Announc.">
        <title>Draft Genome Sequence of the Thermotolerant Cyanobacterium Desertifilum sp. IPPAS B-1220.</title>
        <authorList>
            <person name="Mironov K.S."/>
            <person name="Sinetova M.A."/>
            <person name="Bolatkhan K."/>
            <person name="Zayadan B.K."/>
            <person name="Ustinova V.V."/>
            <person name="Kupriyanova E.V."/>
            <person name="Skrypnik A.N."/>
            <person name="Gogoleva N.E."/>
            <person name="Gogolev Y.V."/>
            <person name="Los D.A."/>
        </authorList>
    </citation>
    <scope>NUCLEOTIDE SEQUENCE [LARGE SCALE GENOMIC DNA]</scope>
    <source>
        <strain evidence="1 2">IPPAS B-1220</strain>
    </source>
</reference>
<organism evidence="1 2">
    <name type="scientific">Desertifilum tharense IPPAS B-1220</name>
    <dbReference type="NCBI Taxonomy" id="1781255"/>
    <lineage>
        <taxon>Bacteria</taxon>
        <taxon>Bacillati</taxon>
        <taxon>Cyanobacteriota</taxon>
        <taxon>Cyanophyceae</taxon>
        <taxon>Desertifilales</taxon>
        <taxon>Desertifilaceae</taxon>
        <taxon>Desertifilum</taxon>
    </lineage>
</organism>
<proteinExistence type="predicted"/>
<evidence type="ECO:0000313" key="1">
    <source>
        <dbReference type="EMBL" id="XPM64383.1"/>
    </source>
</evidence>
<dbReference type="Proteomes" id="UP000095472">
    <property type="component" value="Chromosome"/>
</dbReference>
<dbReference type="EMBL" id="CP182909">
    <property type="protein sequence ID" value="XPM64383.1"/>
    <property type="molecule type" value="Genomic_DNA"/>
</dbReference>
<name>A0ACD5GU67_9CYAN</name>
<evidence type="ECO:0000313" key="2">
    <source>
        <dbReference type="Proteomes" id="UP000095472"/>
    </source>
</evidence>
<keyword evidence="2" id="KW-1185">Reference proteome</keyword>
<sequence length="80" mass="8660">MGKKGVGSWELGVGEEGSWELGIGSWGGRMEYSSEFANLVASVQSALGLIDFESNASLRQDALNLCDYLADPVFRIAVFR</sequence>
<protein>
    <submittedName>
        <fullName evidence="1">Uncharacterized protein</fullName>
    </submittedName>
</protein>
<accession>A0ACD5GU67</accession>